<reference evidence="4" key="1">
    <citation type="journal article" date="2019" name="Int. J. Syst. Evol. Microbiol.">
        <title>The Global Catalogue of Microorganisms (GCM) 10K type strain sequencing project: providing services to taxonomists for standard genome sequencing and annotation.</title>
        <authorList>
            <consortium name="The Broad Institute Genomics Platform"/>
            <consortium name="The Broad Institute Genome Sequencing Center for Infectious Disease"/>
            <person name="Wu L."/>
            <person name="Ma J."/>
        </authorList>
    </citation>
    <scope>NUCLEOTIDE SEQUENCE [LARGE SCALE GENOMIC DNA]</scope>
    <source>
        <strain evidence="4">JCM 15442</strain>
    </source>
</reference>
<sequence length="332" mass="35162">MKRLALLPLTLLLATSVQTSQAQTPATQTPSTQTPARTVNIGLGYNPDVQFTPFYVADRLGYFAAEGLKVNYQHGYVNQLLPLLLQGKLDFVVGDPEDAIFARNQGADLKYIMTMYQKNPVTVFSLKPLDGVASLKGKTVGIPGPYGSSYHAIQALLDSAGLTEGRDIKLATIGFTQQDAVRAGRVDAAVGYINNDVVLLGQSVGKKVYTLDISAAYPMVGVGLIASGKSLTGDLAAKVVRASQRGLKFTVADPARAFKLAQPVFGKAGTLEILKASTPLMTSAYTQQSGIGASNPGAWTKAVAALVKQGQLPAGARATDYYTNQFISKTLK</sequence>
<dbReference type="SUPFAM" id="SSF53850">
    <property type="entry name" value="Periplasmic binding protein-like II"/>
    <property type="match status" value="1"/>
</dbReference>
<evidence type="ECO:0000259" key="2">
    <source>
        <dbReference type="Pfam" id="PF09084"/>
    </source>
</evidence>
<feature type="chain" id="PRO_5047362126" evidence="1">
    <location>
        <begin position="23"/>
        <end position="332"/>
    </location>
</feature>
<keyword evidence="4" id="KW-1185">Reference proteome</keyword>
<dbReference type="EMBL" id="BMOL01000030">
    <property type="protein sequence ID" value="GGL93988.1"/>
    <property type="molecule type" value="Genomic_DNA"/>
</dbReference>
<evidence type="ECO:0000256" key="1">
    <source>
        <dbReference type="SAM" id="SignalP"/>
    </source>
</evidence>
<comment type="caution">
    <text evidence="3">The sequence shown here is derived from an EMBL/GenBank/DDBJ whole genome shotgun (WGS) entry which is preliminary data.</text>
</comment>
<gene>
    <name evidence="3" type="ORF">GCM10010840_35020</name>
</gene>
<dbReference type="PANTHER" id="PTHR31528:SF15">
    <property type="entry name" value="RIBOFLAVIN-BINDING PROTEIN RIBY"/>
    <property type="match status" value="1"/>
</dbReference>
<dbReference type="RefSeq" id="WP_188974228.1">
    <property type="nucleotide sequence ID" value="NZ_BMOL01000030.1"/>
</dbReference>
<keyword evidence="1" id="KW-0732">Signal</keyword>
<accession>A0ABQ2GFJ8</accession>
<feature type="domain" description="SsuA/THI5-like" evidence="2">
    <location>
        <begin position="50"/>
        <end position="257"/>
    </location>
</feature>
<evidence type="ECO:0000313" key="3">
    <source>
        <dbReference type="EMBL" id="GGL93988.1"/>
    </source>
</evidence>
<proteinExistence type="predicted"/>
<dbReference type="Gene3D" id="3.40.190.10">
    <property type="entry name" value="Periplasmic binding protein-like II"/>
    <property type="match status" value="2"/>
</dbReference>
<protein>
    <submittedName>
        <fullName evidence="3">Sulfonate ABC transporter substrate-binding protein</fullName>
    </submittedName>
</protein>
<dbReference type="Proteomes" id="UP000639973">
    <property type="component" value="Unassembled WGS sequence"/>
</dbReference>
<dbReference type="PANTHER" id="PTHR31528">
    <property type="entry name" value="4-AMINO-5-HYDROXYMETHYL-2-METHYLPYRIMIDINE PHOSPHATE SYNTHASE THI11-RELATED"/>
    <property type="match status" value="1"/>
</dbReference>
<organism evidence="3 4">
    <name type="scientific">Deinococcus aerolatus</name>
    <dbReference type="NCBI Taxonomy" id="522487"/>
    <lineage>
        <taxon>Bacteria</taxon>
        <taxon>Thermotogati</taxon>
        <taxon>Deinococcota</taxon>
        <taxon>Deinococci</taxon>
        <taxon>Deinococcales</taxon>
        <taxon>Deinococcaceae</taxon>
        <taxon>Deinococcus</taxon>
    </lineage>
</organism>
<name>A0ABQ2GFJ8_9DEIO</name>
<dbReference type="InterPro" id="IPR027939">
    <property type="entry name" value="NMT1/THI5"/>
</dbReference>
<dbReference type="InterPro" id="IPR015168">
    <property type="entry name" value="SsuA/THI5"/>
</dbReference>
<feature type="signal peptide" evidence="1">
    <location>
        <begin position="1"/>
        <end position="22"/>
    </location>
</feature>
<dbReference type="Pfam" id="PF09084">
    <property type="entry name" value="NMT1"/>
    <property type="match status" value="1"/>
</dbReference>
<evidence type="ECO:0000313" key="4">
    <source>
        <dbReference type="Proteomes" id="UP000639973"/>
    </source>
</evidence>